<comment type="caution">
    <text evidence="1">The sequence shown here is derived from an EMBL/GenBank/DDBJ whole genome shotgun (WGS) entry which is preliminary data.</text>
</comment>
<keyword evidence="2" id="KW-1185">Reference proteome</keyword>
<evidence type="ECO:0000313" key="2">
    <source>
        <dbReference type="Proteomes" id="UP001596915"/>
    </source>
</evidence>
<name>A0ABW2X4G9_9ACTN</name>
<accession>A0ABW2X4G9</accession>
<dbReference type="EMBL" id="JBHTGL010000008">
    <property type="protein sequence ID" value="MFD0628462.1"/>
    <property type="molecule type" value="Genomic_DNA"/>
</dbReference>
<evidence type="ECO:0000313" key="1">
    <source>
        <dbReference type="EMBL" id="MFD0628462.1"/>
    </source>
</evidence>
<sequence length="149" mass="15976">MDLVVVTGDLTVSGPIALYESLPGLYVGGTTRAETLEGGDCEIYIQDGTFTHLVYGDYNNGILETRTVETPWVINYDHDLRVSAPGARLVDNYGDDDDADFGSENIVESFVAEVVDPEGESIDVPEFLERLRAGLPVLRPGAGGAAPRA</sequence>
<gene>
    <name evidence="1" type="ORF">ACFQ2K_43445</name>
</gene>
<proteinExistence type="predicted"/>
<reference evidence="2" key="1">
    <citation type="journal article" date="2019" name="Int. J. Syst. Evol. Microbiol.">
        <title>The Global Catalogue of Microorganisms (GCM) 10K type strain sequencing project: providing services to taxonomists for standard genome sequencing and annotation.</title>
        <authorList>
            <consortium name="The Broad Institute Genomics Platform"/>
            <consortium name="The Broad Institute Genome Sequencing Center for Infectious Disease"/>
            <person name="Wu L."/>
            <person name="Ma J."/>
        </authorList>
    </citation>
    <scope>NUCLEOTIDE SEQUENCE [LARGE SCALE GENOMIC DNA]</scope>
    <source>
        <strain evidence="2">JCM 12607</strain>
    </source>
</reference>
<evidence type="ECO:0008006" key="3">
    <source>
        <dbReference type="Google" id="ProtNLM"/>
    </source>
</evidence>
<organism evidence="1 2">
    <name type="scientific">Streptomyces sanglieri</name>
    <dbReference type="NCBI Taxonomy" id="193460"/>
    <lineage>
        <taxon>Bacteria</taxon>
        <taxon>Bacillati</taxon>
        <taxon>Actinomycetota</taxon>
        <taxon>Actinomycetes</taxon>
        <taxon>Kitasatosporales</taxon>
        <taxon>Streptomycetaceae</taxon>
        <taxon>Streptomyces</taxon>
    </lineage>
</organism>
<dbReference type="Proteomes" id="UP001596915">
    <property type="component" value="Unassembled WGS sequence"/>
</dbReference>
<protein>
    <recommendedName>
        <fullName evidence="3">Hedgehog/Intein (Hint) domain-containing protein</fullName>
    </recommendedName>
</protein>